<dbReference type="InterPro" id="IPR032675">
    <property type="entry name" value="LRR_dom_sf"/>
</dbReference>
<gene>
    <name evidence="1" type="ORF">HKW66_Vig0177570</name>
</gene>
<proteinExistence type="predicted"/>
<dbReference type="InterPro" id="IPR001611">
    <property type="entry name" value="Leu-rich_rpt"/>
</dbReference>
<evidence type="ECO:0000313" key="1">
    <source>
        <dbReference type="EMBL" id="KAG2389684.1"/>
    </source>
</evidence>
<reference evidence="1 2" key="1">
    <citation type="submission" date="2020-05" db="EMBL/GenBank/DDBJ databases">
        <title>Vigna angularis (adzuki bean) Var. LongXiaoDou No. 4 denovo assembly.</title>
        <authorList>
            <person name="Xiang H."/>
        </authorList>
    </citation>
    <scope>NUCLEOTIDE SEQUENCE [LARGE SCALE GENOMIC DNA]</scope>
    <source>
        <tissue evidence="1">Leaf</tissue>
    </source>
</reference>
<accession>A0A8T0JXS5</accession>
<name>A0A8T0JXS5_PHAAN</name>
<dbReference type="AlphaFoldDB" id="A0A8T0JXS5"/>
<dbReference type="Pfam" id="PF00560">
    <property type="entry name" value="LRR_1"/>
    <property type="match status" value="1"/>
</dbReference>
<dbReference type="Gene3D" id="3.80.10.10">
    <property type="entry name" value="Ribonuclease Inhibitor"/>
    <property type="match status" value="1"/>
</dbReference>
<sequence length="168" mass="18443">MPCHLLAKCLRGRKVVRTEQSKLREKFLSIYGENCQNLDSGKNSSGAAIQELDLSSNFFNGTLPNSLLENLAAAAAVGGSLVSLNVSNNSFIGNHTAEGKMNLPARNRKLIGSNEHPRRRECSAVEIDDRKLAFLSGQQETAWRRSVDGVKALTSVHGVEALRHVRFR</sequence>
<comment type="caution">
    <text evidence="1">The sequence shown here is derived from an EMBL/GenBank/DDBJ whole genome shotgun (WGS) entry which is preliminary data.</text>
</comment>
<dbReference type="Proteomes" id="UP000743370">
    <property type="component" value="Unassembled WGS sequence"/>
</dbReference>
<protein>
    <submittedName>
        <fullName evidence="1">Uncharacterized protein</fullName>
    </submittedName>
</protein>
<organism evidence="1 2">
    <name type="scientific">Phaseolus angularis</name>
    <name type="common">Azuki bean</name>
    <name type="synonym">Vigna angularis</name>
    <dbReference type="NCBI Taxonomy" id="3914"/>
    <lineage>
        <taxon>Eukaryota</taxon>
        <taxon>Viridiplantae</taxon>
        <taxon>Streptophyta</taxon>
        <taxon>Embryophyta</taxon>
        <taxon>Tracheophyta</taxon>
        <taxon>Spermatophyta</taxon>
        <taxon>Magnoliopsida</taxon>
        <taxon>eudicotyledons</taxon>
        <taxon>Gunneridae</taxon>
        <taxon>Pentapetalae</taxon>
        <taxon>rosids</taxon>
        <taxon>fabids</taxon>
        <taxon>Fabales</taxon>
        <taxon>Fabaceae</taxon>
        <taxon>Papilionoideae</taxon>
        <taxon>50 kb inversion clade</taxon>
        <taxon>NPAAA clade</taxon>
        <taxon>indigoferoid/millettioid clade</taxon>
        <taxon>Phaseoleae</taxon>
        <taxon>Vigna</taxon>
    </lineage>
</organism>
<evidence type="ECO:0000313" key="2">
    <source>
        <dbReference type="Proteomes" id="UP000743370"/>
    </source>
</evidence>
<dbReference type="EMBL" id="JABFOF010000007">
    <property type="protein sequence ID" value="KAG2389684.1"/>
    <property type="molecule type" value="Genomic_DNA"/>
</dbReference>